<gene>
    <name evidence="2" type="ORF">JJB74_15615</name>
</gene>
<comment type="caution">
    <text evidence="2">The sequence shown here is derived from an EMBL/GenBank/DDBJ whole genome shotgun (WGS) entry which is preliminary data.</text>
</comment>
<proteinExistence type="predicted"/>
<protein>
    <submittedName>
        <fullName evidence="2">Uncharacterized protein</fullName>
    </submittedName>
</protein>
<sequence>MMMQPEHEDPSKEVRTIIQKDNSGKILITTVSSKPEDWTWNGIKEFGKNFKEGIAYLIRNAKGHIEVKKKLKTTLENKVLTDAVLKHVGIDPTKITPNLWTSLPPEVADAVKKIFAESCDNAKNQVVTSSEGKLCGTIFNRSGEIKSGGWTIRYGNVEFSSVAKEKPTGTDIAILLHVTDEYGAASIKTIWLQAKKDVSGKTPLSDLKDLKGQFDDMRKITSESFPLIITPRNVYVPEDLSGNAIHEFPDFMADTVRCKHGDQTREMYAESIDRKTIFEVAIKKGTPAPKSKKHKAPAVKKTAAKKVASKAAAAKKPSTNEAAAKKTAAKKTAATKTAEGKSVPKK</sequence>
<evidence type="ECO:0000256" key="1">
    <source>
        <dbReference type="SAM" id="MobiDB-lite"/>
    </source>
</evidence>
<feature type="compositionally biased region" description="Basic residues" evidence="1">
    <location>
        <begin position="290"/>
        <end position="308"/>
    </location>
</feature>
<dbReference type="EMBL" id="JAEPBG010000006">
    <property type="protein sequence ID" value="MBK4736049.1"/>
    <property type="molecule type" value="Genomic_DNA"/>
</dbReference>
<accession>A0A934T077</accession>
<reference evidence="2" key="1">
    <citation type="submission" date="2021-01" db="EMBL/GenBank/DDBJ databases">
        <title>Genome sequence of strain Noviherbaspirillum sp. DKR-6.</title>
        <authorList>
            <person name="Chaudhary D.K."/>
        </authorList>
    </citation>
    <scope>NUCLEOTIDE SEQUENCE</scope>
    <source>
        <strain evidence="2">DKR-6</strain>
    </source>
</reference>
<evidence type="ECO:0000313" key="3">
    <source>
        <dbReference type="Proteomes" id="UP000622890"/>
    </source>
</evidence>
<feature type="compositionally biased region" description="Low complexity" evidence="1">
    <location>
        <begin position="309"/>
        <end position="319"/>
    </location>
</feature>
<name>A0A934T077_9BURK</name>
<dbReference type="Proteomes" id="UP000622890">
    <property type="component" value="Unassembled WGS sequence"/>
</dbReference>
<organism evidence="2 3">
    <name type="scientific">Noviherbaspirillum pedocola</name>
    <dbReference type="NCBI Taxonomy" id="2801341"/>
    <lineage>
        <taxon>Bacteria</taxon>
        <taxon>Pseudomonadati</taxon>
        <taxon>Pseudomonadota</taxon>
        <taxon>Betaproteobacteria</taxon>
        <taxon>Burkholderiales</taxon>
        <taxon>Oxalobacteraceae</taxon>
        <taxon>Noviherbaspirillum</taxon>
    </lineage>
</organism>
<dbReference type="RefSeq" id="WP_200593079.1">
    <property type="nucleotide sequence ID" value="NZ_JAEPBG010000006.1"/>
</dbReference>
<keyword evidence="3" id="KW-1185">Reference proteome</keyword>
<dbReference type="AlphaFoldDB" id="A0A934T077"/>
<evidence type="ECO:0000313" key="2">
    <source>
        <dbReference type="EMBL" id="MBK4736049.1"/>
    </source>
</evidence>
<feature type="region of interest" description="Disordered" evidence="1">
    <location>
        <begin position="284"/>
        <end position="346"/>
    </location>
</feature>